<dbReference type="AlphaFoldDB" id="A0AAD1H6J8"/>
<dbReference type="KEGG" id="mmor:MMOR_01470"/>
<dbReference type="Proteomes" id="UP000466681">
    <property type="component" value="Chromosome"/>
</dbReference>
<organism evidence="1 2">
    <name type="scientific">Mycolicibacterium moriokaense</name>
    <dbReference type="NCBI Taxonomy" id="39691"/>
    <lineage>
        <taxon>Bacteria</taxon>
        <taxon>Bacillati</taxon>
        <taxon>Actinomycetota</taxon>
        <taxon>Actinomycetes</taxon>
        <taxon>Mycobacteriales</taxon>
        <taxon>Mycobacteriaceae</taxon>
        <taxon>Mycolicibacterium</taxon>
    </lineage>
</organism>
<evidence type="ECO:0000313" key="1">
    <source>
        <dbReference type="EMBL" id="BBW99210.1"/>
    </source>
</evidence>
<sequence>MTGSNARGDVVEMTRRLRIEMPRHVGPLLDVMAVYSVEQGLPNVAPLAVTVLWGTDDRISPRWHSDVVAGALGARLDVLAGVGHMVNWPQAIFDAIVSAPPTGNECPR</sequence>
<reference evidence="1 2" key="1">
    <citation type="journal article" date="2019" name="Emerg. Microbes Infect.">
        <title>Comprehensive subspecies identification of 175 nontuberculous mycobacteria species based on 7547 genomic profiles.</title>
        <authorList>
            <person name="Matsumoto Y."/>
            <person name="Kinjo T."/>
            <person name="Motooka D."/>
            <person name="Nabeya D."/>
            <person name="Jung N."/>
            <person name="Uechi K."/>
            <person name="Horii T."/>
            <person name="Iida T."/>
            <person name="Fujita J."/>
            <person name="Nakamura S."/>
        </authorList>
    </citation>
    <scope>NUCLEOTIDE SEQUENCE [LARGE SCALE GENOMIC DNA]</scope>
    <source>
        <strain evidence="1 2">JCM 6375</strain>
    </source>
</reference>
<gene>
    <name evidence="1" type="ORF">MMOR_01470</name>
</gene>
<proteinExistence type="predicted"/>
<dbReference type="SUPFAM" id="SSF53474">
    <property type="entry name" value="alpha/beta-Hydrolases"/>
    <property type="match status" value="1"/>
</dbReference>
<dbReference type="EMBL" id="AP022560">
    <property type="protein sequence ID" value="BBW99210.1"/>
    <property type="molecule type" value="Genomic_DNA"/>
</dbReference>
<dbReference type="InterPro" id="IPR029058">
    <property type="entry name" value="AB_hydrolase_fold"/>
</dbReference>
<evidence type="ECO:0000313" key="2">
    <source>
        <dbReference type="Proteomes" id="UP000466681"/>
    </source>
</evidence>
<name>A0AAD1H6J8_9MYCO</name>
<keyword evidence="2" id="KW-1185">Reference proteome</keyword>
<dbReference type="Gene3D" id="3.40.50.1820">
    <property type="entry name" value="alpha/beta hydrolase"/>
    <property type="match status" value="1"/>
</dbReference>
<protein>
    <recommendedName>
        <fullName evidence="3">Alpha/beta hydrolase family protein</fullName>
    </recommendedName>
</protein>
<accession>A0AAD1H6J8</accession>
<evidence type="ECO:0008006" key="3">
    <source>
        <dbReference type="Google" id="ProtNLM"/>
    </source>
</evidence>